<feature type="region of interest" description="Disordered" evidence="1">
    <location>
        <begin position="105"/>
        <end position="172"/>
    </location>
</feature>
<evidence type="ECO:0000313" key="2">
    <source>
        <dbReference type="EMBL" id="SPO22803.1"/>
    </source>
</evidence>
<keyword evidence="3" id="KW-1185">Reference proteome</keyword>
<feature type="compositionally biased region" description="Basic and acidic residues" evidence="1">
    <location>
        <begin position="144"/>
        <end position="154"/>
    </location>
</feature>
<reference evidence="2 3" key="1">
    <citation type="submission" date="2018-03" db="EMBL/GenBank/DDBJ databases">
        <authorList>
            <person name="Guldener U."/>
        </authorList>
    </citation>
    <scope>NUCLEOTIDE SEQUENCE [LARGE SCALE GENOMIC DNA]</scope>
    <source>
        <strain evidence="2 3">NBRC100155</strain>
    </source>
</reference>
<organism evidence="2 3">
    <name type="scientific">Ustilago trichophora</name>
    <dbReference type="NCBI Taxonomy" id="86804"/>
    <lineage>
        <taxon>Eukaryota</taxon>
        <taxon>Fungi</taxon>
        <taxon>Dikarya</taxon>
        <taxon>Basidiomycota</taxon>
        <taxon>Ustilaginomycotina</taxon>
        <taxon>Ustilaginomycetes</taxon>
        <taxon>Ustilaginales</taxon>
        <taxon>Ustilaginaceae</taxon>
        <taxon>Ustilago</taxon>
    </lineage>
</organism>
<dbReference type="OrthoDB" id="2546640at2759"/>
<dbReference type="AlphaFoldDB" id="A0A5C3DWI1"/>
<gene>
    <name evidence="2" type="ORF">UTRI_01481</name>
</gene>
<dbReference type="Proteomes" id="UP000324022">
    <property type="component" value="Unassembled WGS sequence"/>
</dbReference>
<evidence type="ECO:0000313" key="3">
    <source>
        <dbReference type="Proteomes" id="UP000324022"/>
    </source>
</evidence>
<feature type="compositionally biased region" description="Basic and acidic residues" evidence="1">
    <location>
        <begin position="223"/>
        <end position="233"/>
    </location>
</feature>
<feature type="compositionally biased region" description="Low complexity" evidence="1">
    <location>
        <begin position="130"/>
        <end position="142"/>
    </location>
</feature>
<accession>A0A5C3DWI1</accession>
<protein>
    <submittedName>
        <fullName evidence="2">Uncharacterized protein</fullName>
    </submittedName>
</protein>
<sequence>MTCDSSNTAPAMPSKRKPRTTPLLSNRSDEVETQLPSADAMDMDEDTTSTIADENEEEKLCMVVNGGETTAPVSNVRSTSNKVKREIFGDIDEDSKQETLKKIRKMMENEEIKPSISQPSTPKKVRDKNNSNSNNNAAASSSKDVIKTPTKKEPTSSPSTPGREQAPLANAWQQDHWNDLNFAILKASELYDASPSLTPWRIKGRLHVKLRQLMSQANGGEAASKRWDVEQKPVRSKGNSPKKLQQQQQQQQQ</sequence>
<feature type="region of interest" description="Disordered" evidence="1">
    <location>
        <begin position="1"/>
        <end position="46"/>
    </location>
</feature>
<name>A0A5C3DWI1_9BASI</name>
<feature type="region of interest" description="Disordered" evidence="1">
    <location>
        <begin position="216"/>
        <end position="253"/>
    </location>
</feature>
<evidence type="ECO:0000256" key="1">
    <source>
        <dbReference type="SAM" id="MobiDB-lite"/>
    </source>
</evidence>
<dbReference type="EMBL" id="OOIN01000004">
    <property type="protein sequence ID" value="SPO22803.1"/>
    <property type="molecule type" value="Genomic_DNA"/>
</dbReference>
<proteinExistence type="predicted"/>